<evidence type="ECO:0000259" key="14">
    <source>
        <dbReference type="Pfam" id="PF00224"/>
    </source>
</evidence>
<dbReference type="InterPro" id="IPR015795">
    <property type="entry name" value="Pyrv_Knase_C"/>
</dbReference>
<dbReference type="Gene3D" id="3.20.20.60">
    <property type="entry name" value="Phosphoenolpyruvate-binding domains"/>
    <property type="match status" value="1"/>
</dbReference>
<keyword evidence="10" id="KW-0067">ATP-binding</keyword>
<dbReference type="NCBIfam" id="NF004491">
    <property type="entry name" value="PRK05826.1"/>
    <property type="match status" value="1"/>
</dbReference>
<comment type="cofactor">
    <cofactor evidence="2">
        <name>K(+)</name>
        <dbReference type="ChEBI" id="CHEBI:29103"/>
    </cofactor>
</comment>
<dbReference type="EC" id="2.7.1.40" evidence="5"/>
<feature type="non-terminal residue" evidence="16">
    <location>
        <position position="1"/>
    </location>
</feature>
<evidence type="ECO:0000259" key="15">
    <source>
        <dbReference type="Pfam" id="PF02887"/>
    </source>
</evidence>
<dbReference type="SUPFAM" id="SSF52935">
    <property type="entry name" value="PK C-terminal domain-like"/>
    <property type="match status" value="1"/>
</dbReference>
<comment type="caution">
    <text evidence="16">The sequence shown here is derived from an EMBL/GenBank/DDBJ whole genome shotgun (WGS) entry which is preliminary data.</text>
</comment>
<keyword evidence="6" id="KW-0808">Transferase</keyword>
<evidence type="ECO:0000256" key="12">
    <source>
        <dbReference type="ARBA" id="ARBA00023152"/>
    </source>
</evidence>
<dbReference type="EMBL" id="BARV01000198">
    <property type="protein sequence ID" value="GAH94927.1"/>
    <property type="molecule type" value="Genomic_DNA"/>
</dbReference>
<dbReference type="GO" id="GO:0004743">
    <property type="term" value="F:pyruvate kinase activity"/>
    <property type="evidence" value="ECO:0007669"/>
    <property type="project" value="UniProtKB-EC"/>
</dbReference>
<evidence type="ECO:0000256" key="1">
    <source>
        <dbReference type="ARBA" id="ARBA00001946"/>
    </source>
</evidence>
<dbReference type="PROSITE" id="PS00110">
    <property type="entry name" value="PYRUVATE_KINASE"/>
    <property type="match status" value="1"/>
</dbReference>
<protein>
    <recommendedName>
        <fullName evidence="5">pyruvate kinase</fullName>
        <ecNumber evidence="5">2.7.1.40</ecNumber>
    </recommendedName>
</protein>
<accession>X1JLH9</accession>
<dbReference type="Gene3D" id="2.40.33.10">
    <property type="entry name" value="PK beta-barrel domain-like"/>
    <property type="match status" value="1"/>
</dbReference>
<dbReference type="Pfam" id="PF00224">
    <property type="entry name" value="PK"/>
    <property type="match status" value="1"/>
</dbReference>
<gene>
    <name evidence="16" type="ORF">S06H3_00904</name>
</gene>
<comment type="pathway">
    <text evidence="3">Carbohydrate degradation; glycolysis; pyruvate from D-glyceraldehyde 3-phosphate: step 5/5.</text>
</comment>
<proteinExistence type="inferred from homology"/>
<dbReference type="GO" id="GO:0030955">
    <property type="term" value="F:potassium ion binding"/>
    <property type="evidence" value="ECO:0007669"/>
    <property type="project" value="InterPro"/>
</dbReference>
<evidence type="ECO:0000256" key="8">
    <source>
        <dbReference type="ARBA" id="ARBA00022741"/>
    </source>
</evidence>
<dbReference type="GO" id="GO:0000287">
    <property type="term" value="F:magnesium ion binding"/>
    <property type="evidence" value="ECO:0007669"/>
    <property type="project" value="InterPro"/>
</dbReference>
<evidence type="ECO:0000256" key="6">
    <source>
        <dbReference type="ARBA" id="ARBA00022679"/>
    </source>
</evidence>
<dbReference type="InterPro" id="IPR040442">
    <property type="entry name" value="Pyrv_kinase-like_dom_sf"/>
</dbReference>
<dbReference type="InterPro" id="IPR011037">
    <property type="entry name" value="Pyrv_Knase-like_insert_dom_sf"/>
</dbReference>
<dbReference type="InterPro" id="IPR036918">
    <property type="entry name" value="Pyrv_Knase_C_sf"/>
</dbReference>
<dbReference type="PRINTS" id="PR01050">
    <property type="entry name" value="PYRUVTKNASE"/>
</dbReference>
<dbReference type="FunFam" id="2.40.33.10:FF:000001">
    <property type="entry name" value="Pyruvate kinase"/>
    <property type="match status" value="1"/>
</dbReference>
<feature type="domain" description="Pyruvate kinase barrel" evidence="14">
    <location>
        <begin position="2"/>
        <end position="258"/>
    </location>
</feature>
<evidence type="ECO:0000256" key="10">
    <source>
        <dbReference type="ARBA" id="ARBA00022840"/>
    </source>
</evidence>
<evidence type="ECO:0000256" key="11">
    <source>
        <dbReference type="ARBA" id="ARBA00022842"/>
    </source>
</evidence>
<sequence length="406" mass="44675">VDLQGPKIRCGKVKGDNIQLKGGEKYFLTTEPYLGDENKLQILYKGFVKDMEPGVKVLLDDGKIELEVVRKEPDEIECEIINGGIIRSNKGVNLPETTLSLDSFTPRDHNDLVFSLNHDIDWVSISFVRSAKDIEKVREVIEDYGSNIRVVAKIEKHEAIKNIDSIIGTSHGVMVARGDLGAEIPIEDVPKYQKMIINRCNLQGKPVIIATQMLESMVKNPRPTRAEANDVANAVYDGASAVMLSAETAIGKYPVESVRIMSRIINSTESIIDYKAKMMEKLKIGYKSVTDSIALASCEIAKNLDAAAIITSTQSGHTAREISKNHPSTPVVAVSPVQRVVNQLKLSWGVYPILSKRSKSIDEMIDNAVKLALENKFISKGDIVVITAGVLVDRPGTTNMLKVHIV</sequence>
<dbReference type="InterPro" id="IPR001697">
    <property type="entry name" value="Pyr_Knase"/>
</dbReference>
<keyword evidence="13" id="KW-0670">Pyruvate</keyword>
<dbReference type="PANTHER" id="PTHR11817">
    <property type="entry name" value="PYRUVATE KINASE"/>
    <property type="match status" value="1"/>
</dbReference>
<comment type="similarity">
    <text evidence="4">Belongs to the pyruvate kinase family.</text>
</comment>
<evidence type="ECO:0000313" key="16">
    <source>
        <dbReference type="EMBL" id="GAH94927.1"/>
    </source>
</evidence>
<evidence type="ECO:0000256" key="2">
    <source>
        <dbReference type="ARBA" id="ARBA00001958"/>
    </source>
</evidence>
<feature type="domain" description="Pyruvate kinase C-terminal" evidence="15">
    <location>
        <begin position="291"/>
        <end position="404"/>
    </location>
</feature>
<dbReference type="UniPathway" id="UPA00109">
    <property type="reaction ID" value="UER00188"/>
</dbReference>
<dbReference type="NCBIfam" id="NF004978">
    <property type="entry name" value="PRK06354.1"/>
    <property type="match status" value="1"/>
</dbReference>
<evidence type="ECO:0000256" key="4">
    <source>
        <dbReference type="ARBA" id="ARBA00008663"/>
    </source>
</evidence>
<dbReference type="GO" id="GO:0016301">
    <property type="term" value="F:kinase activity"/>
    <property type="evidence" value="ECO:0007669"/>
    <property type="project" value="UniProtKB-KW"/>
</dbReference>
<evidence type="ECO:0000256" key="9">
    <source>
        <dbReference type="ARBA" id="ARBA00022777"/>
    </source>
</evidence>
<keyword evidence="12" id="KW-0324">Glycolysis</keyword>
<dbReference type="GO" id="GO:0005524">
    <property type="term" value="F:ATP binding"/>
    <property type="evidence" value="ECO:0007669"/>
    <property type="project" value="UniProtKB-KW"/>
</dbReference>
<dbReference type="InterPro" id="IPR015793">
    <property type="entry name" value="Pyrv_Knase_brl"/>
</dbReference>
<reference evidence="16" key="1">
    <citation type="journal article" date="2014" name="Front. Microbiol.">
        <title>High frequency of phylogenetically diverse reductive dehalogenase-homologous genes in deep subseafloor sedimentary metagenomes.</title>
        <authorList>
            <person name="Kawai M."/>
            <person name="Futagami T."/>
            <person name="Toyoda A."/>
            <person name="Takaki Y."/>
            <person name="Nishi S."/>
            <person name="Hori S."/>
            <person name="Arai W."/>
            <person name="Tsubouchi T."/>
            <person name="Morono Y."/>
            <person name="Uchiyama I."/>
            <person name="Ito T."/>
            <person name="Fujiyama A."/>
            <person name="Inagaki F."/>
            <person name="Takami H."/>
        </authorList>
    </citation>
    <scope>NUCLEOTIDE SEQUENCE</scope>
    <source>
        <strain evidence="16">Expedition CK06-06</strain>
    </source>
</reference>
<keyword evidence="7" id="KW-0479">Metal-binding</keyword>
<dbReference type="NCBIfam" id="TIGR01064">
    <property type="entry name" value="pyruv_kin"/>
    <property type="match status" value="1"/>
</dbReference>
<keyword evidence="9" id="KW-0418">Kinase</keyword>
<dbReference type="AlphaFoldDB" id="X1JLH9"/>
<organism evidence="16">
    <name type="scientific">marine sediment metagenome</name>
    <dbReference type="NCBI Taxonomy" id="412755"/>
    <lineage>
        <taxon>unclassified sequences</taxon>
        <taxon>metagenomes</taxon>
        <taxon>ecological metagenomes</taxon>
    </lineage>
</organism>
<evidence type="ECO:0000256" key="13">
    <source>
        <dbReference type="ARBA" id="ARBA00023317"/>
    </source>
</evidence>
<keyword evidence="11" id="KW-0460">Magnesium</keyword>
<evidence type="ECO:0000256" key="5">
    <source>
        <dbReference type="ARBA" id="ARBA00012142"/>
    </source>
</evidence>
<evidence type="ECO:0000256" key="7">
    <source>
        <dbReference type="ARBA" id="ARBA00022723"/>
    </source>
</evidence>
<dbReference type="SUPFAM" id="SSF51621">
    <property type="entry name" value="Phosphoenolpyruvate/pyruvate domain"/>
    <property type="match status" value="1"/>
</dbReference>
<dbReference type="Pfam" id="PF02887">
    <property type="entry name" value="PK_C"/>
    <property type="match status" value="1"/>
</dbReference>
<dbReference type="Gene3D" id="3.40.1380.20">
    <property type="entry name" value="Pyruvate kinase, C-terminal domain"/>
    <property type="match status" value="1"/>
</dbReference>
<dbReference type="FunFam" id="3.20.20.60:FF:000025">
    <property type="entry name" value="Pyruvate kinase"/>
    <property type="match status" value="1"/>
</dbReference>
<name>X1JLH9_9ZZZZ</name>
<dbReference type="InterPro" id="IPR015806">
    <property type="entry name" value="Pyrv_Knase_insert_dom_sf"/>
</dbReference>
<dbReference type="SUPFAM" id="SSF50800">
    <property type="entry name" value="PK beta-barrel domain-like"/>
    <property type="match status" value="1"/>
</dbReference>
<dbReference type="InterPro" id="IPR018209">
    <property type="entry name" value="Pyrv_Knase_AS"/>
</dbReference>
<evidence type="ECO:0000256" key="3">
    <source>
        <dbReference type="ARBA" id="ARBA00004997"/>
    </source>
</evidence>
<keyword evidence="8" id="KW-0547">Nucleotide-binding</keyword>
<comment type="cofactor">
    <cofactor evidence="1">
        <name>Mg(2+)</name>
        <dbReference type="ChEBI" id="CHEBI:18420"/>
    </cofactor>
</comment>
<dbReference type="InterPro" id="IPR015813">
    <property type="entry name" value="Pyrv/PenolPyrv_kinase-like_dom"/>
</dbReference>